<feature type="domain" description="XRN2-binding (XTBD)" evidence="2">
    <location>
        <begin position="44"/>
        <end position="128"/>
    </location>
</feature>
<dbReference type="PROSITE" id="PS50174">
    <property type="entry name" value="G_PATCH"/>
    <property type="match status" value="1"/>
</dbReference>
<dbReference type="EMBL" id="HBUE01353926">
    <property type="protein sequence ID" value="CAG6604732.1"/>
    <property type="molecule type" value="Transcribed_RNA"/>
</dbReference>
<reference evidence="3" key="1">
    <citation type="submission" date="2021-05" db="EMBL/GenBank/DDBJ databases">
        <authorList>
            <person name="Alioto T."/>
            <person name="Alioto T."/>
            <person name="Gomez Garrido J."/>
        </authorList>
    </citation>
    <scope>NUCLEOTIDE SEQUENCE</scope>
</reference>
<dbReference type="EMBL" id="HBUE01246782">
    <property type="protein sequence ID" value="CAG6552416.1"/>
    <property type="molecule type" value="Transcribed_RNA"/>
</dbReference>
<dbReference type="PANTHER" id="PTHR48430">
    <property type="entry name" value="PARTNER OF XRN-2 PROTEIN 1"/>
    <property type="match status" value="1"/>
</dbReference>
<dbReference type="EMBL" id="HBUE01062154">
    <property type="protein sequence ID" value="CAG6469106.1"/>
    <property type="molecule type" value="Transcribed_RNA"/>
</dbReference>
<organism evidence="3">
    <name type="scientific">Culex pipiens</name>
    <name type="common">House mosquito</name>
    <dbReference type="NCBI Taxonomy" id="7175"/>
    <lineage>
        <taxon>Eukaryota</taxon>
        <taxon>Metazoa</taxon>
        <taxon>Ecdysozoa</taxon>
        <taxon>Arthropoda</taxon>
        <taxon>Hexapoda</taxon>
        <taxon>Insecta</taxon>
        <taxon>Pterygota</taxon>
        <taxon>Neoptera</taxon>
        <taxon>Endopterygota</taxon>
        <taxon>Diptera</taxon>
        <taxon>Nematocera</taxon>
        <taxon>Culicoidea</taxon>
        <taxon>Culicidae</taxon>
        <taxon>Culicinae</taxon>
        <taxon>Culicini</taxon>
        <taxon>Culex</taxon>
        <taxon>Culex</taxon>
    </lineage>
</organism>
<dbReference type="InterPro" id="IPR021859">
    <property type="entry name" value="XTBD"/>
</dbReference>
<dbReference type="Pfam" id="PF11952">
    <property type="entry name" value="XTBD"/>
    <property type="match status" value="1"/>
</dbReference>
<dbReference type="SMART" id="SM00443">
    <property type="entry name" value="G_patch"/>
    <property type="match status" value="1"/>
</dbReference>
<name>A0A8D8II17_CULPI</name>
<feature type="domain" description="G-patch" evidence="1">
    <location>
        <begin position="294"/>
        <end position="339"/>
    </location>
</feature>
<protein>
    <submittedName>
        <fullName evidence="3">(northern house mosquito) hypothetical protein</fullName>
    </submittedName>
</protein>
<evidence type="ECO:0000313" key="3">
    <source>
        <dbReference type="EMBL" id="CAG6552416.1"/>
    </source>
</evidence>
<dbReference type="Pfam" id="PF01585">
    <property type="entry name" value="G-patch"/>
    <property type="match status" value="1"/>
</dbReference>
<dbReference type="PANTHER" id="PTHR48430:SF1">
    <property type="entry name" value="PARTNER OF XRN-2 PROTEIN 1"/>
    <property type="match status" value="1"/>
</dbReference>
<evidence type="ECO:0000259" key="2">
    <source>
        <dbReference type="PROSITE" id="PS51827"/>
    </source>
</evidence>
<dbReference type="AlphaFoldDB" id="A0A8D8II17"/>
<sequence>MVHRESVHSEDRDILLICEPVSLDCDSNVDLAAKGEPLSVVPDLEQYRNPFEPDLHWELRRKFLEQHRNKLAEDELVSLSQAFVNVEIWGTVYCEELMARVALLGGTLAEEFRNRKRQMTQRISVPASQAAVDWVHQVSEGQRRAERRLQAAEMLNPVFPVTTVADVFRNFVLVEDNLEDSKLHYEALNGGGFVYDVRATADPKQFEATITVSGLRMSRVVGTVRKAKQRCREEVLRLVRQKCYKIRTNPNRCWYSCNVERLPSEQNVDCDGNPFASRWQAPPKPFQSKDQLKEDNVGYRMLKKLGWGGGPLGKHKIGIVDPIEVQAKRGRRGLGLPQPTPAPSILSLSETSNFPLALNYHQPTPVLDLGTIPFQIDVNFYRDLIRNFKARQIGYDLIFSPEFTDLERTLLFKLASEQNVAAGTVSYDYEHYQFMLPRHRVPPHELLVKILVEKHPIYCSLYTVEPPEAGEDGRERHNKVLELCSR</sequence>
<dbReference type="GO" id="GO:0003676">
    <property type="term" value="F:nucleic acid binding"/>
    <property type="evidence" value="ECO:0007669"/>
    <property type="project" value="InterPro"/>
</dbReference>
<evidence type="ECO:0000259" key="1">
    <source>
        <dbReference type="PROSITE" id="PS50174"/>
    </source>
</evidence>
<dbReference type="InterPro" id="IPR000467">
    <property type="entry name" value="G_patch_dom"/>
</dbReference>
<accession>A0A8D8II17</accession>
<proteinExistence type="predicted"/>
<dbReference type="PROSITE" id="PS51827">
    <property type="entry name" value="XTBD"/>
    <property type="match status" value="1"/>
</dbReference>